<dbReference type="Proteomes" id="UP001359485">
    <property type="component" value="Unassembled WGS sequence"/>
</dbReference>
<organism evidence="1 2">
    <name type="scientific">Polyplax serrata</name>
    <name type="common">Common mouse louse</name>
    <dbReference type="NCBI Taxonomy" id="468196"/>
    <lineage>
        <taxon>Eukaryota</taxon>
        <taxon>Metazoa</taxon>
        <taxon>Ecdysozoa</taxon>
        <taxon>Arthropoda</taxon>
        <taxon>Hexapoda</taxon>
        <taxon>Insecta</taxon>
        <taxon>Pterygota</taxon>
        <taxon>Neoptera</taxon>
        <taxon>Paraneoptera</taxon>
        <taxon>Psocodea</taxon>
        <taxon>Troctomorpha</taxon>
        <taxon>Phthiraptera</taxon>
        <taxon>Anoplura</taxon>
        <taxon>Polyplacidae</taxon>
        <taxon>Polyplax</taxon>
    </lineage>
</organism>
<proteinExistence type="predicted"/>
<sequence length="128" mass="13928">MQTLQRATPLDKGNKSVGSLKFWLDASARTTRSHPFFLKKGDKITEKHLKNKQSLKNVPPVTVSDCGGQHVDIPVAWCSLTSFIPSDETLDFREYTGHTGVMDGGSQLVDGNLPVPKVSVQHPAQATG</sequence>
<gene>
    <name evidence="1" type="ORF">RUM44_013498</name>
</gene>
<evidence type="ECO:0000313" key="2">
    <source>
        <dbReference type="Proteomes" id="UP001359485"/>
    </source>
</evidence>
<accession>A0ABR1BJ24</accession>
<comment type="caution">
    <text evidence="1">The sequence shown here is derived from an EMBL/GenBank/DDBJ whole genome shotgun (WGS) entry which is preliminary data.</text>
</comment>
<reference evidence="1 2" key="1">
    <citation type="submission" date="2023-09" db="EMBL/GenBank/DDBJ databases">
        <title>Genomes of two closely related lineages of the louse Polyplax serrata with different host specificities.</title>
        <authorList>
            <person name="Martinu J."/>
            <person name="Tarabai H."/>
            <person name="Stefka J."/>
            <person name="Hypsa V."/>
        </authorList>
    </citation>
    <scope>NUCLEOTIDE SEQUENCE [LARGE SCALE GENOMIC DNA]</scope>
    <source>
        <strain evidence="1">98ZLc_SE</strain>
    </source>
</reference>
<keyword evidence="2" id="KW-1185">Reference proteome</keyword>
<evidence type="ECO:0000313" key="1">
    <source>
        <dbReference type="EMBL" id="KAK6641783.1"/>
    </source>
</evidence>
<name>A0ABR1BJ24_POLSC</name>
<dbReference type="EMBL" id="JAWJWF010000001">
    <property type="protein sequence ID" value="KAK6641783.1"/>
    <property type="molecule type" value="Genomic_DNA"/>
</dbReference>
<protein>
    <submittedName>
        <fullName evidence="1">Uncharacterized protein</fullName>
    </submittedName>
</protein>